<name>A0A543JR13_9PSEU</name>
<protein>
    <submittedName>
        <fullName evidence="1">Uncharacterized protein</fullName>
    </submittedName>
</protein>
<evidence type="ECO:0000313" key="2">
    <source>
        <dbReference type="Proteomes" id="UP000316628"/>
    </source>
</evidence>
<accession>A0A543JR13</accession>
<dbReference type="Proteomes" id="UP000316628">
    <property type="component" value="Unassembled WGS sequence"/>
</dbReference>
<reference evidence="1 2" key="1">
    <citation type="submission" date="2019-06" db="EMBL/GenBank/DDBJ databases">
        <title>Sequencing the genomes of 1000 actinobacteria strains.</title>
        <authorList>
            <person name="Klenk H.-P."/>
        </authorList>
    </citation>
    <scope>NUCLEOTIDE SEQUENCE [LARGE SCALE GENOMIC DNA]</scope>
    <source>
        <strain evidence="1 2">DSM 45456</strain>
    </source>
</reference>
<dbReference type="EMBL" id="VFPP01000001">
    <property type="protein sequence ID" value="TQM85279.1"/>
    <property type="molecule type" value="Genomic_DNA"/>
</dbReference>
<proteinExistence type="predicted"/>
<dbReference type="AlphaFoldDB" id="A0A543JR13"/>
<dbReference type="RefSeq" id="WP_170232324.1">
    <property type="nucleotide sequence ID" value="NZ_VFPP01000001.1"/>
</dbReference>
<organism evidence="1 2">
    <name type="scientific">Saccharothrix saharensis</name>
    <dbReference type="NCBI Taxonomy" id="571190"/>
    <lineage>
        <taxon>Bacteria</taxon>
        <taxon>Bacillati</taxon>
        <taxon>Actinomycetota</taxon>
        <taxon>Actinomycetes</taxon>
        <taxon>Pseudonocardiales</taxon>
        <taxon>Pseudonocardiaceae</taxon>
        <taxon>Saccharothrix</taxon>
    </lineage>
</organism>
<comment type="caution">
    <text evidence="1">The sequence shown here is derived from an EMBL/GenBank/DDBJ whole genome shotgun (WGS) entry which is preliminary data.</text>
</comment>
<gene>
    <name evidence="1" type="ORF">FHX81_7758</name>
</gene>
<evidence type="ECO:0000313" key="1">
    <source>
        <dbReference type="EMBL" id="TQM85279.1"/>
    </source>
</evidence>
<sequence>MAHVVRRTWGWWRTLIRKRKVPKWAKSAIGVAVVLVVSTQLDVGKLPMPSAKQRVDCPGEVRGYLAAGSDAELVAAYRTASFDVVICRDGSGTLRYDGRKRNRPVTPDTHIVLPAEESISGYVARNGSTVYRVTASRLTVTRPGEVLVDESATPYSP</sequence>
<keyword evidence="2" id="KW-1185">Reference proteome</keyword>